<dbReference type="AlphaFoldDB" id="A0A382CKX6"/>
<sequence length="25" mass="2822">MLELRDLTWSAGMSELSVDEIVQQA</sequence>
<accession>A0A382CKX6</accession>
<reference evidence="1" key="1">
    <citation type="submission" date="2018-05" db="EMBL/GenBank/DDBJ databases">
        <authorList>
            <person name="Lanie J.A."/>
            <person name="Ng W.-L."/>
            <person name="Kazmierczak K.M."/>
            <person name="Andrzejewski T.M."/>
            <person name="Davidsen T.M."/>
            <person name="Wayne K.J."/>
            <person name="Tettelin H."/>
            <person name="Glass J.I."/>
            <person name="Rusch D."/>
            <person name="Podicherti R."/>
            <person name="Tsui H.-C.T."/>
            <person name="Winkler M.E."/>
        </authorList>
    </citation>
    <scope>NUCLEOTIDE SEQUENCE</scope>
</reference>
<dbReference type="EMBL" id="UINC01034709">
    <property type="protein sequence ID" value="SVB25977.1"/>
    <property type="molecule type" value="Genomic_DNA"/>
</dbReference>
<gene>
    <name evidence="1" type="ORF">METZ01_LOCUS178831</name>
</gene>
<name>A0A382CKX6_9ZZZZ</name>
<evidence type="ECO:0000313" key="1">
    <source>
        <dbReference type="EMBL" id="SVB25977.1"/>
    </source>
</evidence>
<organism evidence="1">
    <name type="scientific">marine metagenome</name>
    <dbReference type="NCBI Taxonomy" id="408172"/>
    <lineage>
        <taxon>unclassified sequences</taxon>
        <taxon>metagenomes</taxon>
        <taxon>ecological metagenomes</taxon>
    </lineage>
</organism>
<protein>
    <submittedName>
        <fullName evidence="1">Uncharacterized protein</fullName>
    </submittedName>
</protein>
<proteinExistence type="predicted"/>